<dbReference type="InterPro" id="IPR028082">
    <property type="entry name" value="Peripla_BP_I"/>
</dbReference>
<accession>A0A3N7HPN4</accession>
<dbReference type="AlphaFoldDB" id="A0A3N7HPN4"/>
<dbReference type="SUPFAM" id="SSF53822">
    <property type="entry name" value="Periplasmic binding protein-like I"/>
    <property type="match status" value="1"/>
</dbReference>
<name>A0A3N7HPN4_9BURK</name>
<comment type="caution">
    <text evidence="6">The sequence shown here is derived from an EMBL/GenBank/DDBJ whole genome shotgun (WGS) entry which is preliminary data.</text>
</comment>
<dbReference type="PANTHER" id="PTHR47235:SF1">
    <property type="entry name" value="BLR6548 PROTEIN"/>
    <property type="match status" value="1"/>
</dbReference>
<evidence type="ECO:0000259" key="5">
    <source>
        <dbReference type="Pfam" id="PF13458"/>
    </source>
</evidence>
<evidence type="ECO:0000256" key="1">
    <source>
        <dbReference type="ARBA" id="ARBA00010062"/>
    </source>
</evidence>
<evidence type="ECO:0000313" key="6">
    <source>
        <dbReference type="EMBL" id="RQP24130.1"/>
    </source>
</evidence>
<proteinExistence type="inferred from homology"/>
<dbReference type="OrthoDB" id="8893436at2"/>
<keyword evidence="4" id="KW-0029">Amino-acid transport</keyword>
<dbReference type="InterPro" id="IPR028081">
    <property type="entry name" value="Leu-bd"/>
</dbReference>
<evidence type="ECO:0000256" key="4">
    <source>
        <dbReference type="ARBA" id="ARBA00022970"/>
    </source>
</evidence>
<dbReference type="Pfam" id="PF13458">
    <property type="entry name" value="Peripla_BP_6"/>
    <property type="match status" value="1"/>
</dbReference>
<dbReference type="CDD" id="cd06326">
    <property type="entry name" value="PBP1_ABC_ligand_binding-like"/>
    <property type="match status" value="1"/>
</dbReference>
<dbReference type="Proteomes" id="UP000267464">
    <property type="component" value="Unassembled WGS sequence"/>
</dbReference>
<feature type="domain" description="Leucine-binding protein" evidence="5">
    <location>
        <begin position="36"/>
        <end position="368"/>
    </location>
</feature>
<dbReference type="PROSITE" id="PS51318">
    <property type="entry name" value="TAT"/>
    <property type="match status" value="1"/>
</dbReference>
<dbReference type="EMBL" id="QUSW01000003">
    <property type="protein sequence ID" value="RQP24130.1"/>
    <property type="molecule type" value="Genomic_DNA"/>
</dbReference>
<dbReference type="PRINTS" id="PR00337">
    <property type="entry name" value="LEUILEVALBP"/>
</dbReference>
<protein>
    <submittedName>
        <fullName evidence="6">ABC transporter substrate-binding protein</fullName>
    </submittedName>
</protein>
<dbReference type="RefSeq" id="WP_124540578.1">
    <property type="nucleotide sequence ID" value="NZ_QUSW01000003.1"/>
</dbReference>
<reference evidence="6 7" key="2">
    <citation type="submission" date="2018-12" db="EMBL/GenBank/DDBJ databases">
        <title>Rhizobacter gummiphilus sp. nov., a rubber-degrading bacterium isolated from the soil of a botanical garden in Japan.</title>
        <authorList>
            <person name="Shunsuke S.S."/>
        </authorList>
    </citation>
    <scope>NUCLEOTIDE SEQUENCE [LARGE SCALE GENOMIC DNA]</scope>
    <source>
        <strain evidence="6 7">S-16</strain>
    </source>
</reference>
<comment type="similarity">
    <text evidence="1">Belongs to the leucine-binding protein family.</text>
</comment>
<gene>
    <name evidence="6" type="ORF">DZC73_12430</name>
</gene>
<dbReference type="InterPro" id="IPR000709">
    <property type="entry name" value="Leu_Ile_Val-bd"/>
</dbReference>
<evidence type="ECO:0000313" key="7">
    <source>
        <dbReference type="Proteomes" id="UP000267464"/>
    </source>
</evidence>
<keyword evidence="3" id="KW-0732">Signal</keyword>
<reference evidence="6 7" key="1">
    <citation type="submission" date="2018-08" db="EMBL/GenBank/DDBJ databases">
        <authorList>
            <person name="Khan S.A."/>
            <person name="Jeon C.O."/>
            <person name="Chun B.H."/>
            <person name="Jeong S.E."/>
        </authorList>
    </citation>
    <scope>NUCLEOTIDE SEQUENCE [LARGE SCALE GENOMIC DNA]</scope>
    <source>
        <strain evidence="6 7">S-16</strain>
    </source>
</reference>
<evidence type="ECO:0000256" key="3">
    <source>
        <dbReference type="ARBA" id="ARBA00022729"/>
    </source>
</evidence>
<keyword evidence="2" id="KW-0813">Transport</keyword>
<organism evidence="6 7">
    <name type="scientific">Piscinibacter terrae</name>
    <dbReference type="NCBI Taxonomy" id="2496871"/>
    <lineage>
        <taxon>Bacteria</taxon>
        <taxon>Pseudomonadati</taxon>
        <taxon>Pseudomonadota</taxon>
        <taxon>Betaproteobacteria</taxon>
        <taxon>Burkholderiales</taxon>
        <taxon>Sphaerotilaceae</taxon>
        <taxon>Piscinibacter</taxon>
    </lineage>
</organism>
<dbReference type="PANTHER" id="PTHR47235">
    <property type="entry name" value="BLR6548 PROTEIN"/>
    <property type="match status" value="1"/>
</dbReference>
<keyword evidence="7" id="KW-1185">Reference proteome</keyword>
<evidence type="ECO:0000256" key="2">
    <source>
        <dbReference type="ARBA" id="ARBA00022448"/>
    </source>
</evidence>
<dbReference type="InterPro" id="IPR006311">
    <property type="entry name" value="TAT_signal"/>
</dbReference>
<dbReference type="Gene3D" id="3.40.50.2300">
    <property type="match status" value="2"/>
</dbReference>
<dbReference type="GO" id="GO:0006865">
    <property type="term" value="P:amino acid transport"/>
    <property type="evidence" value="ECO:0007669"/>
    <property type="project" value="UniProtKB-KW"/>
</dbReference>
<sequence length="380" mass="40730">MSQPLNRRHVLKSLAAATATLGATRSLLAAESKEDILIGQSTHLSGPLASTMTSVVSGQELAIDEINRKGGINGRKLKIITLDDAYDPKRCVENVTTLIDKHKVVALTGLASTGNVVAVLPLLAEKQVPLIGVYTGAPALRAKQHPYFFTFTASYRDEVVKMVRNLATVGRTQLALAYHDSPFGKLMLPVVEEVVKEQGSTLVAKQALDIPGQNAVQVCQALAAAKPQGVIFMAFGPALVPFVKAARAQIGVPVYAPSVANSKQLLEALGDEARGLAITQTVPYPYQRTSALTRDYGAAMDRAKLTVDFDHFFGYLDIRSVIECLKRSAKDLSAQGIVRAIEGMGKVDMGGFTVNFSSANHHGSSFVDLMIVGPNGRYIR</sequence>